<evidence type="ECO:0000256" key="3">
    <source>
        <dbReference type="ARBA" id="ARBA00023163"/>
    </source>
</evidence>
<dbReference type="PRINTS" id="PR00937">
    <property type="entry name" value="TBOX"/>
</dbReference>
<organism evidence="8 9">
    <name type="scientific">Mya arenaria</name>
    <name type="common">Soft-shell clam</name>
    <dbReference type="NCBI Taxonomy" id="6604"/>
    <lineage>
        <taxon>Eukaryota</taxon>
        <taxon>Metazoa</taxon>
        <taxon>Spiralia</taxon>
        <taxon>Lophotrochozoa</taxon>
        <taxon>Mollusca</taxon>
        <taxon>Bivalvia</taxon>
        <taxon>Autobranchia</taxon>
        <taxon>Heteroconchia</taxon>
        <taxon>Euheterodonta</taxon>
        <taxon>Imparidentia</taxon>
        <taxon>Neoheterodontei</taxon>
        <taxon>Myida</taxon>
        <taxon>Myoidea</taxon>
        <taxon>Myidae</taxon>
        <taxon>Mya</taxon>
    </lineage>
</organism>
<evidence type="ECO:0000256" key="4">
    <source>
        <dbReference type="ARBA" id="ARBA00023242"/>
    </source>
</evidence>
<dbReference type="PROSITE" id="PS50252">
    <property type="entry name" value="TBOX_3"/>
    <property type="match status" value="1"/>
</dbReference>
<name>A0ABY7FJ99_MYAAR</name>
<keyword evidence="2 5" id="KW-0238">DNA-binding</keyword>
<keyword evidence="1" id="KW-0805">Transcription regulation</keyword>
<dbReference type="InterPro" id="IPR036960">
    <property type="entry name" value="T-box_sf"/>
</dbReference>
<evidence type="ECO:0000313" key="8">
    <source>
        <dbReference type="EMBL" id="WAR21404.1"/>
    </source>
</evidence>
<dbReference type="PANTHER" id="PTHR11267:SF207">
    <property type="entry name" value="OVER COMPENSATING MALES, ISOFORM A"/>
    <property type="match status" value="1"/>
</dbReference>
<dbReference type="SMART" id="SM00425">
    <property type="entry name" value="TBOX"/>
    <property type="match status" value="1"/>
</dbReference>
<comment type="subcellular location">
    <subcellularLocation>
        <location evidence="5">Nucleus</location>
    </subcellularLocation>
</comment>
<dbReference type="Pfam" id="PF00907">
    <property type="entry name" value="T-box"/>
    <property type="match status" value="1"/>
</dbReference>
<protein>
    <submittedName>
        <fullName evidence="8">TBX5A-like protein</fullName>
    </submittedName>
</protein>
<keyword evidence="3" id="KW-0804">Transcription</keyword>
<evidence type="ECO:0000256" key="6">
    <source>
        <dbReference type="SAM" id="MobiDB-lite"/>
    </source>
</evidence>
<dbReference type="PANTHER" id="PTHR11267">
    <property type="entry name" value="T-BOX PROTEIN-RELATED"/>
    <property type="match status" value="1"/>
</dbReference>
<feature type="compositionally biased region" description="Low complexity" evidence="6">
    <location>
        <begin position="388"/>
        <end position="406"/>
    </location>
</feature>
<reference evidence="8" key="1">
    <citation type="submission" date="2022-11" db="EMBL/GenBank/DDBJ databases">
        <title>Centuries of genome instability and evolution in soft-shell clam transmissible cancer (bioRxiv).</title>
        <authorList>
            <person name="Hart S.F.M."/>
            <person name="Yonemitsu M.A."/>
            <person name="Giersch R.M."/>
            <person name="Beal B.F."/>
            <person name="Arriagada G."/>
            <person name="Davis B.W."/>
            <person name="Ostrander E.A."/>
            <person name="Goff S.P."/>
            <person name="Metzger M.J."/>
        </authorList>
    </citation>
    <scope>NUCLEOTIDE SEQUENCE</scope>
    <source>
        <strain evidence="8">MELC-2E11</strain>
        <tissue evidence="8">Siphon/mantle</tissue>
    </source>
</reference>
<dbReference type="Proteomes" id="UP001164746">
    <property type="component" value="Chromosome 12"/>
</dbReference>
<evidence type="ECO:0000256" key="1">
    <source>
        <dbReference type="ARBA" id="ARBA00023015"/>
    </source>
</evidence>
<evidence type="ECO:0000313" key="9">
    <source>
        <dbReference type="Proteomes" id="UP001164746"/>
    </source>
</evidence>
<proteinExistence type="predicted"/>
<evidence type="ECO:0000256" key="2">
    <source>
        <dbReference type="ARBA" id="ARBA00023125"/>
    </source>
</evidence>
<dbReference type="EMBL" id="CP111023">
    <property type="protein sequence ID" value="WAR21404.1"/>
    <property type="molecule type" value="Genomic_DNA"/>
</dbReference>
<dbReference type="SUPFAM" id="SSF49417">
    <property type="entry name" value="p53-like transcription factors"/>
    <property type="match status" value="1"/>
</dbReference>
<feature type="region of interest" description="Disordered" evidence="6">
    <location>
        <begin position="294"/>
        <end position="325"/>
    </location>
</feature>
<accession>A0ABY7FJ99</accession>
<dbReference type="InterPro" id="IPR046360">
    <property type="entry name" value="T-box_DNA-bd"/>
</dbReference>
<feature type="domain" description="T-box" evidence="7">
    <location>
        <begin position="127"/>
        <end position="289"/>
    </location>
</feature>
<dbReference type="InterPro" id="IPR001699">
    <property type="entry name" value="TF_T-box"/>
</dbReference>
<evidence type="ECO:0000256" key="5">
    <source>
        <dbReference type="PROSITE-ProRule" id="PRU00201"/>
    </source>
</evidence>
<feature type="region of interest" description="Disordered" evidence="6">
    <location>
        <begin position="387"/>
        <end position="418"/>
    </location>
</feature>
<comment type="caution">
    <text evidence="5">Lacks conserved residue(s) required for the propagation of feature annotation.</text>
</comment>
<feature type="region of interest" description="Disordered" evidence="6">
    <location>
        <begin position="45"/>
        <end position="67"/>
    </location>
</feature>
<dbReference type="Gene3D" id="2.60.40.820">
    <property type="entry name" value="Transcription factor, T-box"/>
    <property type="match status" value="1"/>
</dbReference>
<keyword evidence="9" id="KW-1185">Reference proteome</keyword>
<dbReference type="InterPro" id="IPR008967">
    <property type="entry name" value="p53-like_TF_DNA-bd_sf"/>
</dbReference>
<keyword evidence="4 5" id="KW-0539">Nucleus</keyword>
<dbReference type="CDD" id="cd00182">
    <property type="entry name" value="T-box"/>
    <property type="match status" value="1"/>
</dbReference>
<evidence type="ECO:0000259" key="7">
    <source>
        <dbReference type="PROSITE" id="PS50252"/>
    </source>
</evidence>
<gene>
    <name evidence="8" type="ORF">MAR_015378</name>
</gene>
<sequence>MLDVNGFKGADCCSHAESALDLSMPKKSCPGVGESPVCLREDHCHRASETSKTSTEGSISPEFERRRLLTPPKKEVVHYNTAISDVDSDVNDVDVFNPPPVFPDAAPFEQTGEAPIYQTSGGVTIYLHDETMWREFAKYGTEMIINRGGRRMFPHIVLSMFGLNPEVMYSVILEIVPADERRYKFINNQWVAMGMADPGPDVQPVLHTDSPNMGDYWMRNRTSFSKILLLSMHKYKVVIRIRPEVTSHSEPERVFVFDESAFIAVTAYQNSQITQLKIQNNPFAKAFRDAHNPSYSYPSNSGEEAREERSPQRVRKPTSFAVDEHASESSFDSGLAAAATISGAHFPWAALSRQFSAPVFSKAGQMPLPVYPGPHFAGLPSDLSHMRLPLTSPSHSGSSELSSTVTPDKRLTVSPPLS</sequence>